<reference evidence="10" key="1">
    <citation type="submission" date="2022-11" db="EMBL/GenBank/DDBJ databases">
        <title>Corynebacterium sp. isolated from Penguins.</title>
        <authorList>
            <person name="Sedlar K."/>
            <person name="Svec P."/>
        </authorList>
    </citation>
    <scope>NUCLEOTIDE SEQUENCE</scope>
    <source>
        <strain evidence="9">P7003</strain>
        <strain evidence="10">P7374</strain>
    </source>
</reference>
<dbReference type="InterPro" id="IPR001753">
    <property type="entry name" value="Enoyl-CoA_hydra/iso"/>
</dbReference>
<dbReference type="EMBL" id="JAPMKV010000002">
    <property type="protein sequence ID" value="MCX7444277.1"/>
    <property type="molecule type" value="Genomic_DNA"/>
</dbReference>
<comment type="catalytic activity">
    <reaction evidence="7">
        <text>a 4-saturated-(3S)-3-hydroxyacyl-CoA = a (3E)-enoyl-CoA + H2O</text>
        <dbReference type="Rhea" id="RHEA:20724"/>
        <dbReference type="ChEBI" id="CHEBI:15377"/>
        <dbReference type="ChEBI" id="CHEBI:58521"/>
        <dbReference type="ChEBI" id="CHEBI:137480"/>
        <dbReference type="EC" id="4.2.1.17"/>
    </reaction>
</comment>
<dbReference type="GO" id="GO:0004300">
    <property type="term" value="F:enoyl-CoA hydratase activity"/>
    <property type="evidence" value="ECO:0007669"/>
    <property type="project" value="UniProtKB-EC"/>
</dbReference>
<proteinExistence type="inferred from homology"/>
<dbReference type="SUPFAM" id="SSF52096">
    <property type="entry name" value="ClpP/crotonase"/>
    <property type="match status" value="1"/>
</dbReference>
<dbReference type="RefSeq" id="WP_248168333.1">
    <property type="nucleotide sequence ID" value="NZ_JALNJA010000003.1"/>
</dbReference>
<evidence type="ECO:0000313" key="9">
    <source>
        <dbReference type="EMBL" id="MCX7444277.1"/>
    </source>
</evidence>
<dbReference type="EMBL" id="JAPMKU010000003">
    <property type="protein sequence ID" value="MCX7468884.1"/>
    <property type="molecule type" value="Genomic_DNA"/>
</dbReference>
<evidence type="ECO:0000256" key="4">
    <source>
        <dbReference type="ARBA" id="ARBA00023098"/>
    </source>
</evidence>
<dbReference type="PANTHER" id="PTHR11941">
    <property type="entry name" value="ENOYL-COA HYDRATASE-RELATED"/>
    <property type="match status" value="1"/>
</dbReference>
<evidence type="ECO:0000313" key="11">
    <source>
        <dbReference type="Proteomes" id="UP001071478"/>
    </source>
</evidence>
<evidence type="ECO:0000256" key="2">
    <source>
        <dbReference type="ARBA" id="ARBA00005254"/>
    </source>
</evidence>
<evidence type="ECO:0000256" key="8">
    <source>
        <dbReference type="RuleBase" id="RU003707"/>
    </source>
</evidence>
<evidence type="ECO:0000313" key="10">
    <source>
        <dbReference type="EMBL" id="MCX7468884.1"/>
    </source>
</evidence>
<dbReference type="InterPro" id="IPR029045">
    <property type="entry name" value="ClpP/crotonase-like_dom_sf"/>
</dbReference>
<comment type="catalytic activity">
    <reaction evidence="6">
        <text>a (3S)-3-hydroxyacyl-CoA = a (2E)-enoyl-CoA + H2O</text>
        <dbReference type="Rhea" id="RHEA:16105"/>
        <dbReference type="ChEBI" id="CHEBI:15377"/>
        <dbReference type="ChEBI" id="CHEBI:57318"/>
        <dbReference type="ChEBI" id="CHEBI:58856"/>
        <dbReference type="EC" id="4.2.1.17"/>
    </reaction>
</comment>
<gene>
    <name evidence="9" type="ORF">OS125_03320</name>
    <name evidence="10" type="ORF">OS129_08360</name>
</gene>
<dbReference type="AlphaFoldDB" id="A0A9Q4C8J0"/>
<organism evidence="10 11">
    <name type="scientific">Corynebacterium pygosceleis</name>
    <dbReference type="NCBI Taxonomy" id="2800406"/>
    <lineage>
        <taxon>Bacteria</taxon>
        <taxon>Bacillati</taxon>
        <taxon>Actinomycetota</taxon>
        <taxon>Actinomycetes</taxon>
        <taxon>Mycobacteriales</taxon>
        <taxon>Corynebacteriaceae</taxon>
        <taxon>Corynebacterium</taxon>
    </lineage>
</organism>
<dbReference type="GO" id="GO:0006635">
    <property type="term" value="P:fatty acid beta-oxidation"/>
    <property type="evidence" value="ECO:0007669"/>
    <property type="project" value="TreeGrafter"/>
</dbReference>
<evidence type="ECO:0000256" key="1">
    <source>
        <dbReference type="ARBA" id="ARBA00002994"/>
    </source>
</evidence>
<keyword evidence="12" id="KW-1185">Reference proteome</keyword>
<dbReference type="Proteomes" id="UP001081709">
    <property type="component" value="Unassembled WGS sequence"/>
</dbReference>
<keyword evidence="5 10" id="KW-0456">Lyase</keyword>
<dbReference type="Pfam" id="PF00378">
    <property type="entry name" value="ECH_1"/>
    <property type="match status" value="1"/>
</dbReference>
<dbReference type="InterPro" id="IPR018376">
    <property type="entry name" value="Enoyl-CoA_hyd/isom_CS"/>
</dbReference>
<dbReference type="Proteomes" id="UP001071478">
    <property type="component" value="Unassembled WGS sequence"/>
</dbReference>
<protein>
    <submittedName>
        <fullName evidence="10">Enoyl-CoA hydratase</fullName>
        <ecNumber evidence="10">4.2.1.17</ecNumber>
    </submittedName>
</protein>
<dbReference type="PROSITE" id="PS00166">
    <property type="entry name" value="ENOYL_COA_HYDRATASE"/>
    <property type="match status" value="1"/>
</dbReference>
<name>A0A9Q4C8J0_9CORY</name>
<comment type="similarity">
    <text evidence="2 8">Belongs to the enoyl-CoA hydratase/isomerase family.</text>
</comment>
<evidence type="ECO:0000313" key="12">
    <source>
        <dbReference type="Proteomes" id="UP001081709"/>
    </source>
</evidence>
<evidence type="ECO:0000256" key="6">
    <source>
        <dbReference type="ARBA" id="ARBA00023709"/>
    </source>
</evidence>
<evidence type="ECO:0000256" key="3">
    <source>
        <dbReference type="ARBA" id="ARBA00022832"/>
    </source>
</evidence>
<comment type="function">
    <text evidence="1">Could possibly oxidize fatty acids using specific components.</text>
</comment>
<evidence type="ECO:0000256" key="5">
    <source>
        <dbReference type="ARBA" id="ARBA00023239"/>
    </source>
</evidence>
<sequence length="261" mass="26715">MSPAQDPGTRPLHVEDRGAVKVITLDRPRVRNALDAVLCAALTETIRTAGEEGIRPGHGVGPRTLLLRGTPPVFCAGADLTQAHSPEFLDALGALLGGIVTCPIPVVADIQGPCIGAGLQLALASDLRVVGPDAWFGLPPASLGIALDEWTVGRCVDLIGGSRARGLMLGGLRMSAAEAADCGFATVSGDSRDAEDLAGRVAALAPLSVRQLKLTLNDTGSVPAGTGAAARELYDACWASSDAEEARAARAEGRAPVFTGR</sequence>
<comment type="caution">
    <text evidence="10">The sequence shown here is derived from an EMBL/GenBank/DDBJ whole genome shotgun (WGS) entry which is preliminary data.</text>
</comment>
<dbReference type="NCBIfam" id="NF005891">
    <property type="entry name" value="PRK07854.1"/>
    <property type="match status" value="1"/>
</dbReference>
<evidence type="ECO:0000256" key="7">
    <source>
        <dbReference type="ARBA" id="ARBA00023717"/>
    </source>
</evidence>
<dbReference type="EC" id="4.2.1.17" evidence="10"/>
<keyword evidence="4" id="KW-0443">Lipid metabolism</keyword>
<dbReference type="CDD" id="cd06558">
    <property type="entry name" value="crotonase-like"/>
    <property type="match status" value="1"/>
</dbReference>
<dbReference type="Gene3D" id="3.90.226.10">
    <property type="entry name" value="2-enoyl-CoA Hydratase, Chain A, domain 1"/>
    <property type="match status" value="1"/>
</dbReference>
<dbReference type="PANTHER" id="PTHR11941:SF169">
    <property type="entry name" value="(7AS)-7A-METHYL-1,5-DIOXO-2,3,5,6,7,7A-HEXAHYDRO-1H-INDENE-CARBOXYL-COA HYDROLASE"/>
    <property type="match status" value="1"/>
</dbReference>
<accession>A0A9Q4C8J0</accession>
<keyword evidence="3" id="KW-0276">Fatty acid metabolism</keyword>